<gene>
    <name evidence="6" type="ORF">OUZ56_008883</name>
</gene>
<evidence type="ECO:0000313" key="6">
    <source>
        <dbReference type="EMBL" id="KAK4023476.1"/>
    </source>
</evidence>
<keyword evidence="2" id="KW-0964">Secreted</keyword>
<organism evidence="6 7">
    <name type="scientific">Daphnia magna</name>
    <dbReference type="NCBI Taxonomy" id="35525"/>
    <lineage>
        <taxon>Eukaryota</taxon>
        <taxon>Metazoa</taxon>
        <taxon>Ecdysozoa</taxon>
        <taxon>Arthropoda</taxon>
        <taxon>Crustacea</taxon>
        <taxon>Branchiopoda</taxon>
        <taxon>Diplostraca</taxon>
        <taxon>Cladocera</taxon>
        <taxon>Anomopoda</taxon>
        <taxon>Daphniidae</taxon>
        <taxon>Daphnia</taxon>
    </lineage>
</organism>
<accession>A0ABR0AEC4</accession>
<sequence>MLKECSLLFVCWTTLALTATLQPLPSYEVTGDCRSSEDCGPSSCCLLGMMRYSTPWCAPLLKLGDECRPSSRQLINRTLSYPGGLEIFLKDAHQVLCPCDANEGLVCSPLKGTCVYDVANDITPL</sequence>
<proteinExistence type="predicted"/>
<evidence type="ECO:0000256" key="4">
    <source>
        <dbReference type="SAM" id="SignalP"/>
    </source>
</evidence>
<evidence type="ECO:0000256" key="3">
    <source>
        <dbReference type="ARBA" id="ARBA00023157"/>
    </source>
</evidence>
<reference evidence="6 7" key="1">
    <citation type="journal article" date="2023" name="Nucleic Acids Res.">
        <title>The hologenome of Daphnia magna reveals possible DNA methylation and microbiome-mediated evolution of the host genome.</title>
        <authorList>
            <person name="Chaturvedi A."/>
            <person name="Li X."/>
            <person name="Dhandapani V."/>
            <person name="Marshall H."/>
            <person name="Kissane S."/>
            <person name="Cuenca-Cambronero M."/>
            <person name="Asole G."/>
            <person name="Calvet F."/>
            <person name="Ruiz-Romero M."/>
            <person name="Marangio P."/>
            <person name="Guigo R."/>
            <person name="Rago D."/>
            <person name="Mirbahai L."/>
            <person name="Eastwood N."/>
            <person name="Colbourne J.K."/>
            <person name="Zhou J."/>
            <person name="Mallon E."/>
            <person name="Orsini L."/>
        </authorList>
    </citation>
    <scope>NUCLEOTIDE SEQUENCE [LARGE SCALE GENOMIC DNA]</scope>
    <source>
        <strain evidence="6">LRV0_1</strain>
    </source>
</reference>
<comment type="subcellular location">
    <subcellularLocation>
        <location evidence="1">Secreted</location>
    </subcellularLocation>
</comment>
<comment type="caution">
    <text evidence="6">The sequence shown here is derived from an EMBL/GenBank/DDBJ whole genome shotgun (WGS) entry which is preliminary data.</text>
</comment>
<dbReference type="EMBL" id="JAOYFB010000037">
    <property type="protein sequence ID" value="KAK4023476.1"/>
    <property type="molecule type" value="Genomic_DNA"/>
</dbReference>
<dbReference type="Gene3D" id="2.10.80.10">
    <property type="entry name" value="Lipase, subunit A"/>
    <property type="match status" value="1"/>
</dbReference>
<name>A0ABR0AEC4_9CRUS</name>
<evidence type="ECO:0000259" key="5">
    <source>
        <dbReference type="Pfam" id="PF06607"/>
    </source>
</evidence>
<keyword evidence="3" id="KW-1015">Disulfide bond</keyword>
<evidence type="ECO:0000256" key="1">
    <source>
        <dbReference type="ARBA" id="ARBA00004613"/>
    </source>
</evidence>
<dbReference type="Proteomes" id="UP001234178">
    <property type="component" value="Unassembled WGS sequence"/>
</dbReference>
<protein>
    <recommendedName>
        <fullName evidence="5">Prokineticin domain-containing protein</fullName>
    </recommendedName>
</protein>
<keyword evidence="7" id="KW-1185">Reference proteome</keyword>
<feature type="chain" id="PRO_5045711755" description="Prokineticin domain-containing protein" evidence="4">
    <location>
        <begin position="19"/>
        <end position="125"/>
    </location>
</feature>
<evidence type="ECO:0000256" key="2">
    <source>
        <dbReference type="ARBA" id="ARBA00022525"/>
    </source>
</evidence>
<dbReference type="Pfam" id="PF06607">
    <property type="entry name" value="Prokineticin"/>
    <property type="match status" value="1"/>
</dbReference>
<keyword evidence="4" id="KW-0732">Signal</keyword>
<feature type="signal peptide" evidence="4">
    <location>
        <begin position="1"/>
        <end position="18"/>
    </location>
</feature>
<feature type="domain" description="Prokineticin" evidence="5">
    <location>
        <begin position="26"/>
        <end position="110"/>
    </location>
</feature>
<evidence type="ECO:0000313" key="7">
    <source>
        <dbReference type="Proteomes" id="UP001234178"/>
    </source>
</evidence>
<dbReference type="InterPro" id="IPR023569">
    <property type="entry name" value="Prokineticin_domain"/>
</dbReference>